<dbReference type="Pfam" id="PF00023">
    <property type="entry name" value="Ank"/>
    <property type="match status" value="1"/>
</dbReference>
<dbReference type="PROSITE" id="PS50225">
    <property type="entry name" value="SOCS"/>
    <property type="match status" value="1"/>
</dbReference>
<dbReference type="PROSITE" id="PS50297">
    <property type="entry name" value="ANK_REP_REGION"/>
    <property type="match status" value="4"/>
</dbReference>
<evidence type="ECO:0000256" key="1">
    <source>
        <dbReference type="ARBA" id="ARBA00022737"/>
    </source>
</evidence>
<feature type="repeat" description="ANK" evidence="3">
    <location>
        <begin position="118"/>
        <end position="150"/>
    </location>
</feature>
<dbReference type="Pfam" id="PF12796">
    <property type="entry name" value="Ank_2"/>
    <property type="match status" value="1"/>
</dbReference>
<comment type="caution">
    <text evidence="5">The sequence shown here is derived from an EMBL/GenBank/DDBJ whole genome shotgun (WGS) entry which is preliminary data.</text>
</comment>
<protein>
    <submittedName>
        <fullName evidence="5">Ankyrin</fullName>
    </submittedName>
</protein>
<keyword evidence="6" id="KW-1185">Reference proteome</keyword>
<keyword evidence="2 3" id="KW-0040">ANK repeat</keyword>
<gene>
    <name evidence="5" type="ORF">PoB_005830800</name>
</gene>
<keyword evidence="1" id="KW-0677">Repeat</keyword>
<dbReference type="CDD" id="cd03716">
    <property type="entry name" value="SOCS_ASB_like"/>
    <property type="match status" value="1"/>
</dbReference>
<dbReference type="InterPro" id="IPR002110">
    <property type="entry name" value="Ankyrin_rpt"/>
</dbReference>
<feature type="repeat" description="ANK" evidence="3">
    <location>
        <begin position="85"/>
        <end position="117"/>
    </location>
</feature>
<dbReference type="SMART" id="SM00248">
    <property type="entry name" value="ANK"/>
    <property type="match status" value="7"/>
</dbReference>
<feature type="repeat" description="ANK" evidence="3">
    <location>
        <begin position="220"/>
        <end position="252"/>
    </location>
</feature>
<dbReference type="PANTHER" id="PTHR24166">
    <property type="entry name" value="ROLLING PEBBLES, ISOFORM B"/>
    <property type="match status" value="1"/>
</dbReference>
<evidence type="ECO:0000313" key="6">
    <source>
        <dbReference type="Proteomes" id="UP000735302"/>
    </source>
</evidence>
<dbReference type="Proteomes" id="UP000735302">
    <property type="component" value="Unassembled WGS sequence"/>
</dbReference>
<evidence type="ECO:0000256" key="2">
    <source>
        <dbReference type="ARBA" id="ARBA00023043"/>
    </source>
</evidence>
<dbReference type="Gene3D" id="1.25.40.20">
    <property type="entry name" value="Ankyrin repeat-containing domain"/>
    <property type="match status" value="2"/>
</dbReference>
<feature type="repeat" description="ANK" evidence="3">
    <location>
        <begin position="151"/>
        <end position="183"/>
    </location>
</feature>
<dbReference type="Pfam" id="PF07525">
    <property type="entry name" value="SOCS_box"/>
    <property type="match status" value="1"/>
</dbReference>
<dbReference type="PROSITE" id="PS50088">
    <property type="entry name" value="ANK_REPEAT"/>
    <property type="match status" value="4"/>
</dbReference>
<dbReference type="InterPro" id="IPR036036">
    <property type="entry name" value="SOCS_box-like_dom_sf"/>
</dbReference>
<organism evidence="5 6">
    <name type="scientific">Plakobranchus ocellatus</name>
    <dbReference type="NCBI Taxonomy" id="259542"/>
    <lineage>
        <taxon>Eukaryota</taxon>
        <taxon>Metazoa</taxon>
        <taxon>Spiralia</taxon>
        <taxon>Lophotrochozoa</taxon>
        <taxon>Mollusca</taxon>
        <taxon>Gastropoda</taxon>
        <taxon>Heterobranchia</taxon>
        <taxon>Euthyneura</taxon>
        <taxon>Panpulmonata</taxon>
        <taxon>Sacoglossa</taxon>
        <taxon>Placobranchoidea</taxon>
        <taxon>Plakobranchidae</taxon>
        <taxon>Plakobranchus</taxon>
    </lineage>
</organism>
<dbReference type="AlphaFoldDB" id="A0AAV4CJJ8"/>
<dbReference type="SMART" id="SM00969">
    <property type="entry name" value="SOCS_box"/>
    <property type="match status" value="1"/>
</dbReference>
<reference evidence="5 6" key="1">
    <citation type="journal article" date="2021" name="Elife">
        <title>Chloroplast acquisition without the gene transfer in kleptoplastic sea slugs, Plakobranchus ocellatus.</title>
        <authorList>
            <person name="Maeda T."/>
            <person name="Takahashi S."/>
            <person name="Yoshida T."/>
            <person name="Shimamura S."/>
            <person name="Takaki Y."/>
            <person name="Nagai Y."/>
            <person name="Toyoda A."/>
            <person name="Suzuki Y."/>
            <person name="Arimoto A."/>
            <person name="Ishii H."/>
            <person name="Satoh N."/>
            <person name="Nishiyama T."/>
            <person name="Hasebe M."/>
            <person name="Maruyama T."/>
            <person name="Minagawa J."/>
            <person name="Obokata J."/>
            <person name="Shigenobu S."/>
        </authorList>
    </citation>
    <scope>NUCLEOTIDE SEQUENCE [LARGE SCALE GENOMIC DNA]</scope>
</reference>
<evidence type="ECO:0000259" key="4">
    <source>
        <dbReference type="PROSITE" id="PS50225"/>
    </source>
</evidence>
<evidence type="ECO:0000313" key="5">
    <source>
        <dbReference type="EMBL" id="GFO31803.1"/>
    </source>
</evidence>
<proteinExistence type="predicted"/>
<dbReference type="GO" id="GO:0035556">
    <property type="term" value="P:intracellular signal transduction"/>
    <property type="evidence" value="ECO:0007669"/>
    <property type="project" value="InterPro"/>
</dbReference>
<dbReference type="EMBL" id="BLXT01006428">
    <property type="protein sequence ID" value="GFO31803.1"/>
    <property type="molecule type" value="Genomic_DNA"/>
</dbReference>
<name>A0AAV4CJJ8_9GAST</name>
<sequence length="421" mass="45617">MSQPVSVEIDMEVSTDTISDPLGVSENFVDIPQHEHTAFKAARRNHIDVIEESLSAGFDINTRHEESPEDKIYAIKWLRRQIRLKKYTLLHMAVVHAQMETLDFLLSKGADANQTDENGISPVSVAAAIQRADVVQCLIQAGADVNIQSISGRTPLIQAITSQNLTIVQKLLDAGADPNLADSKGCTPLFTCLFVSDNKQVDILLALINGGCDIERANKQGATALMTAVGLGLTEAVQVLLEAGADINKVDKAGKSVFQFSIGVKLSLTLINHGAAVDIVDNHGQRALDRAVHVGHIGMVRLLLGVDCVRPSLDILEVPRMVQARQSVPIFDQWLSQELCQPRDLKRICRGVIRESLGPSGLPQTDRLPIPGLMKDFILARNIDLSFGGLTMEKWQRLAGGGSGSQSALLLPRQLGIGTNN</sequence>
<feature type="domain" description="SOCS box" evidence="4">
    <location>
        <begin position="341"/>
        <end position="384"/>
    </location>
</feature>
<evidence type="ECO:0000256" key="3">
    <source>
        <dbReference type="PROSITE-ProRule" id="PRU00023"/>
    </source>
</evidence>
<dbReference type="InterPro" id="IPR001496">
    <property type="entry name" value="SOCS_box"/>
</dbReference>
<dbReference type="PANTHER" id="PTHR24166:SF48">
    <property type="entry name" value="PROTEIN VAPYRIN"/>
    <property type="match status" value="1"/>
</dbReference>
<dbReference type="SUPFAM" id="SSF48403">
    <property type="entry name" value="Ankyrin repeat"/>
    <property type="match status" value="1"/>
</dbReference>
<dbReference type="InterPro" id="IPR050889">
    <property type="entry name" value="Dendritic_Spine_Reg/Scaffold"/>
</dbReference>
<accession>A0AAV4CJJ8</accession>
<dbReference type="SUPFAM" id="SSF158235">
    <property type="entry name" value="SOCS box-like"/>
    <property type="match status" value="1"/>
</dbReference>
<dbReference type="InterPro" id="IPR036770">
    <property type="entry name" value="Ankyrin_rpt-contain_sf"/>
</dbReference>